<dbReference type="RefSeq" id="WP_077404167.1">
    <property type="nucleotide sequence ID" value="NZ_CP019650.1"/>
</dbReference>
<dbReference type="InterPro" id="IPR041364">
    <property type="entry name" value="Rbx-bd"/>
</dbReference>
<comment type="subcellular location">
    <subcellularLocation>
        <location evidence="4">Cytoplasm</location>
    </subcellularLocation>
</comment>
<dbReference type="Proteomes" id="UP000188219">
    <property type="component" value="Chromosome"/>
</dbReference>
<keyword evidence="13" id="KW-0249">Electron transport</keyword>
<protein>
    <submittedName>
        <fullName evidence="19">Pyridine nucleotide-disulfide oxidoreductase</fullName>
    </submittedName>
</protein>
<reference evidence="19" key="1">
    <citation type="submission" date="2017-02" db="EMBL/GenBank/DDBJ databases">
        <title>Genome of Microbulbifer agarilyticus GP101.</title>
        <authorList>
            <person name="Jung J."/>
            <person name="Bae S.S."/>
            <person name="Baek K."/>
        </authorList>
    </citation>
    <scope>NUCLEOTIDE SEQUENCE [LARGE SCALE GENOMIC DNA]</scope>
    <source>
        <strain evidence="19">GP101</strain>
    </source>
</reference>
<evidence type="ECO:0000256" key="6">
    <source>
        <dbReference type="ARBA" id="ARBA00005337"/>
    </source>
</evidence>
<dbReference type="InterPro" id="IPR018527">
    <property type="entry name" value="Rubredoxin_Fe_BS"/>
</dbReference>
<comment type="similarity">
    <text evidence="7">Belongs to the FAD-dependent oxidoreductase family.</text>
</comment>
<keyword evidence="15" id="KW-0408">Iron</keyword>
<dbReference type="eggNOG" id="COG1773">
    <property type="taxonomic scope" value="Bacteria"/>
</dbReference>
<dbReference type="PANTHER" id="PTHR43429">
    <property type="entry name" value="PYRIDINE NUCLEOTIDE-DISULFIDE OXIDOREDUCTASE DOMAIN-CONTAINING"/>
    <property type="match status" value="1"/>
</dbReference>
<name>A0A1Q2M6S2_9GAMM</name>
<dbReference type="InterPro" id="IPR023753">
    <property type="entry name" value="FAD/NAD-binding_dom"/>
</dbReference>
<evidence type="ECO:0000256" key="13">
    <source>
        <dbReference type="ARBA" id="ARBA00022982"/>
    </source>
</evidence>
<dbReference type="PANTHER" id="PTHR43429:SF3">
    <property type="entry name" value="NITRITE REDUCTASE [NAD(P)H]"/>
    <property type="match status" value="1"/>
</dbReference>
<feature type="region of interest" description="Disordered" evidence="17">
    <location>
        <begin position="59"/>
        <end position="81"/>
    </location>
</feature>
<dbReference type="InterPro" id="IPR024935">
    <property type="entry name" value="Rubredoxin_dom"/>
</dbReference>
<feature type="compositionally biased region" description="Low complexity" evidence="17">
    <location>
        <begin position="62"/>
        <end position="73"/>
    </location>
</feature>
<evidence type="ECO:0000256" key="4">
    <source>
        <dbReference type="ARBA" id="ARBA00004496"/>
    </source>
</evidence>
<evidence type="ECO:0000256" key="1">
    <source>
        <dbReference type="ARBA" id="ARBA00001965"/>
    </source>
</evidence>
<comment type="pathway">
    <text evidence="5">Hydrocarbon metabolism; alkane degradation.</text>
</comment>
<evidence type="ECO:0000259" key="18">
    <source>
        <dbReference type="PROSITE" id="PS50903"/>
    </source>
</evidence>
<dbReference type="PRINTS" id="PR00368">
    <property type="entry name" value="FADPNR"/>
</dbReference>
<keyword evidence="16" id="KW-0520">NAD</keyword>
<dbReference type="Gene3D" id="3.50.50.60">
    <property type="entry name" value="FAD/NAD(P)-binding domain"/>
    <property type="match status" value="2"/>
</dbReference>
<dbReference type="GO" id="GO:0005506">
    <property type="term" value="F:iron ion binding"/>
    <property type="evidence" value="ECO:0007669"/>
    <property type="project" value="InterPro"/>
</dbReference>
<comment type="cofactor">
    <cofactor evidence="1">
        <name>Fe(3+)</name>
        <dbReference type="ChEBI" id="CHEBI:29034"/>
    </cofactor>
</comment>
<dbReference type="FunFam" id="2.20.28.10:FF:000001">
    <property type="entry name" value="Rubredoxin"/>
    <property type="match status" value="1"/>
</dbReference>
<dbReference type="GO" id="GO:0016491">
    <property type="term" value="F:oxidoreductase activity"/>
    <property type="evidence" value="ECO:0007669"/>
    <property type="project" value="UniProtKB-KW"/>
</dbReference>
<evidence type="ECO:0000256" key="12">
    <source>
        <dbReference type="ARBA" id="ARBA00022827"/>
    </source>
</evidence>
<evidence type="ECO:0000313" key="20">
    <source>
        <dbReference type="Proteomes" id="UP000188219"/>
    </source>
</evidence>
<evidence type="ECO:0000256" key="7">
    <source>
        <dbReference type="ARBA" id="ARBA00006442"/>
    </source>
</evidence>
<evidence type="ECO:0000256" key="2">
    <source>
        <dbReference type="ARBA" id="ARBA00001974"/>
    </source>
</evidence>
<keyword evidence="14" id="KW-0560">Oxidoreductase</keyword>
<dbReference type="SUPFAM" id="SSF51905">
    <property type="entry name" value="FAD/NAD(P)-binding domain"/>
    <property type="match status" value="1"/>
</dbReference>
<keyword evidence="11" id="KW-0479">Metal-binding</keyword>
<keyword evidence="12" id="KW-0274">FAD</keyword>
<accession>A0A1Q2M6S2</accession>
<evidence type="ECO:0000256" key="3">
    <source>
        <dbReference type="ARBA" id="ARBA00002792"/>
    </source>
</evidence>
<dbReference type="PROSITE" id="PS50903">
    <property type="entry name" value="RUBREDOXIN_LIKE"/>
    <property type="match status" value="1"/>
</dbReference>
<comment type="function">
    <text evidence="3">Involved in the hydrocarbon hydroxylating system, which transfers electrons from NADH to rubredoxin reductase and then through rubredoxin to alkane 1 monooxygenase.</text>
</comment>
<dbReference type="Pfam" id="PF18113">
    <property type="entry name" value="Rbx_binding"/>
    <property type="match status" value="1"/>
</dbReference>
<dbReference type="CDD" id="cd00730">
    <property type="entry name" value="rubredoxin"/>
    <property type="match status" value="1"/>
</dbReference>
<comment type="similarity">
    <text evidence="6">Belongs to the rubredoxin family.</text>
</comment>
<evidence type="ECO:0000256" key="15">
    <source>
        <dbReference type="ARBA" id="ARBA00023004"/>
    </source>
</evidence>
<keyword evidence="9" id="KW-0963">Cytoplasm</keyword>
<dbReference type="PROSITE" id="PS00202">
    <property type="entry name" value="RUBREDOXIN"/>
    <property type="match status" value="1"/>
</dbReference>
<sequence length="487" mass="52113">MQGYRIWECLVCGWVYDELKGAPEDGIPPKTRWEDVPDDWLCPECGVGKSDFEMIEVHTQPSSTATSTAASTAIQNDSPETQEAAESNAELAAFANIDYARKPIIIVGTGLAGYQLAKELRKHDASTPLIMITADDGNSYSKPQLSTAFQKRRSPEQLVSYSAREMAETLQANILTFSKVSAIDTDAHTVTIDSGRQQSHLTYNKLVLALGSEPIHAPVAGNAAGCAFHINDLQDFQRFYTAASGAKSALVIGGGLIGCEYANDLVQSGFEVHVVEPQSQVLGNLLPPDASALVQTTLSQAGVSFHLGTTVKSLDHRGSGIQVVLENGTHIQVDRVISAIGVRPRVELAQQCGIPCNRGILTDRLLATEVEDVYALGDCAEVDGHNLCYVAPLLASAQALARTLAGTPTPVFYDSMPVNVKTTLCPVITSPPPRGTEGDWHYTRADSQGVAARFTSPNGELLGFALAGEACQQVTEFSEQAPPIMQN</sequence>
<evidence type="ECO:0000256" key="10">
    <source>
        <dbReference type="ARBA" id="ARBA00022630"/>
    </source>
</evidence>
<organism evidence="19 20">
    <name type="scientific">Microbulbifer agarilyticus</name>
    <dbReference type="NCBI Taxonomy" id="260552"/>
    <lineage>
        <taxon>Bacteria</taxon>
        <taxon>Pseudomonadati</taxon>
        <taxon>Pseudomonadota</taxon>
        <taxon>Gammaproteobacteria</taxon>
        <taxon>Cellvibrionales</taxon>
        <taxon>Microbulbiferaceae</taxon>
        <taxon>Microbulbifer</taxon>
    </lineage>
</organism>
<dbReference type="GO" id="GO:0005737">
    <property type="term" value="C:cytoplasm"/>
    <property type="evidence" value="ECO:0007669"/>
    <property type="project" value="UniProtKB-SubCell"/>
</dbReference>
<dbReference type="PRINTS" id="PR00163">
    <property type="entry name" value="RUBREDOXIN"/>
</dbReference>
<evidence type="ECO:0000256" key="11">
    <source>
        <dbReference type="ARBA" id="ARBA00022723"/>
    </source>
</evidence>
<comment type="cofactor">
    <cofactor evidence="2">
        <name>FAD</name>
        <dbReference type="ChEBI" id="CHEBI:57692"/>
    </cofactor>
</comment>
<dbReference type="KEGG" id="maga:Mag101_09900"/>
<dbReference type="AlphaFoldDB" id="A0A1Q2M6S2"/>
<dbReference type="STRING" id="260552.Mag101_09900"/>
<dbReference type="PRINTS" id="PR00411">
    <property type="entry name" value="PNDRDTASEI"/>
</dbReference>
<dbReference type="Gene3D" id="3.30.390.120">
    <property type="match status" value="1"/>
</dbReference>
<keyword evidence="20" id="KW-1185">Reference proteome</keyword>
<dbReference type="Gene3D" id="2.20.28.10">
    <property type="match status" value="1"/>
</dbReference>
<keyword evidence="8" id="KW-0813">Transport</keyword>
<dbReference type="Pfam" id="PF07992">
    <property type="entry name" value="Pyr_redox_2"/>
    <property type="match status" value="1"/>
</dbReference>
<evidence type="ECO:0000256" key="8">
    <source>
        <dbReference type="ARBA" id="ARBA00022448"/>
    </source>
</evidence>
<dbReference type="Pfam" id="PF00301">
    <property type="entry name" value="Rubredoxin"/>
    <property type="match status" value="1"/>
</dbReference>
<dbReference type="SUPFAM" id="SSF57802">
    <property type="entry name" value="Rubredoxin-like"/>
    <property type="match status" value="1"/>
</dbReference>
<evidence type="ECO:0000313" key="19">
    <source>
        <dbReference type="EMBL" id="AQQ67922.1"/>
    </source>
</evidence>
<evidence type="ECO:0000256" key="16">
    <source>
        <dbReference type="ARBA" id="ARBA00023027"/>
    </source>
</evidence>
<evidence type="ECO:0000256" key="9">
    <source>
        <dbReference type="ARBA" id="ARBA00022490"/>
    </source>
</evidence>
<dbReference type="InterPro" id="IPR036188">
    <property type="entry name" value="FAD/NAD-bd_sf"/>
</dbReference>
<gene>
    <name evidence="19" type="ORF">Mag101_09900</name>
</gene>
<dbReference type="OrthoDB" id="9768666at2"/>
<dbReference type="InterPro" id="IPR050260">
    <property type="entry name" value="FAD-bd_OxRdtase"/>
</dbReference>
<dbReference type="EMBL" id="CP019650">
    <property type="protein sequence ID" value="AQQ67922.1"/>
    <property type="molecule type" value="Genomic_DNA"/>
</dbReference>
<keyword evidence="10" id="KW-0285">Flavoprotein</keyword>
<dbReference type="InterPro" id="IPR024934">
    <property type="entry name" value="Rubredoxin-like_dom"/>
</dbReference>
<feature type="domain" description="Rubredoxin-like" evidence="18">
    <location>
        <begin position="4"/>
        <end position="55"/>
    </location>
</feature>
<evidence type="ECO:0000256" key="14">
    <source>
        <dbReference type="ARBA" id="ARBA00023002"/>
    </source>
</evidence>
<dbReference type="eggNOG" id="COG0446">
    <property type="taxonomic scope" value="Bacteria"/>
</dbReference>
<evidence type="ECO:0000256" key="17">
    <source>
        <dbReference type="SAM" id="MobiDB-lite"/>
    </source>
</evidence>
<proteinExistence type="inferred from homology"/>
<evidence type="ECO:0000256" key="5">
    <source>
        <dbReference type="ARBA" id="ARBA00004933"/>
    </source>
</evidence>